<proteinExistence type="predicted"/>
<sequence>MEAQEFAAGLAREGFVEIETKTIAARPANEDHGHDCIVRGMVLDGEFIVACNGKPRAYHKGEIFEVPANTPHTEEIGPGGTTIVVGRKY</sequence>
<dbReference type="RefSeq" id="WP_096357512.1">
    <property type="nucleotide sequence ID" value="NZ_AP014946.1"/>
</dbReference>
<dbReference type="InterPro" id="IPR011051">
    <property type="entry name" value="RmlC_Cupin_sf"/>
</dbReference>
<dbReference type="InterPro" id="IPR014710">
    <property type="entry name" value="RmlC-like_jellyroll"/>
</dbReference>
<accession>A0A0S3PY70</accession>
<dbReference type="Gene3D" id="2.60.120.10">
    <property type="entry name" value="Jelly Rolls"/>
    <property type="match status" value="1"/>
</dbReference>
<evidence type="ECO:0000313" key="3">
    <source>
        <dbReference type="Proteomes" id="UP000236884"/>
    </source>
</evidence>
<gene>
    <name evidence="2" type="ORF">GJW-30_1_03454</name>
</gene>
<keyword evidence="3" id="KW-1185">Reference proteome</keyword>
<dbReference type="SUPFAM" id="SSF51182">
    <property type="entry name" value="RmlC-like cupins"/>
    <property type="match status" value="1"/>
</dbReference>
<evidence type="ECO:0000313" key="2">
    <source>
        <dbReference type="EMBL" id="BAT60904.1"/>
    </source>
</evidence>
<dbReference type="InterPro" id="IPR013096">
    <property type="entry name" value="Cupin_2"/>
</dbReference>
<name>A0A0S3PY70_9BRAD</name>
<dbReference type="AlphaFoldDB" id="A0A0S3PY70"/>
<feature type="domain" description="Cupin type-2" evidence="1">
    <location>
        <begin position="31"/>
        <end position="73"/>
    </location>
</feature>
<reference evidence="2 3" key="1">
    <citation type="submission" date="2015-08" db="EMBL/GenBank/DDBJ databases">
        <title>Investigation of the bacterial diversity of lava forest soil.</title>
        <authorList>
            <person name="Lee J.S."/>
        </authorList>
    </citation>
    <scope>NUCLEOTIDE SEQUENCE [LARGE SCALE GENOMIC DNA]</scope>
    <source>
        <strain evidence="2 3">GJW-30</strain>
    </source>
</reference>
<protein>
    <submittedName>
        <fullName evidence="2">Cupin domain protein</fullName>
    </submittedName>
</protein>
<dbReference type="OrthoDB" id="9793521at2"/>
<dbReference type="EMBL" id="AP014946">
    <property type="protein sequence ID" value="BAT60904.1"/>
    <property type="molecule type" value="Genomic_DNA"/>
</dbReference>
<dbReference type="Pfam" id="PF07883">
    <property type="entry name" value="Cupin_2"/>
    <property type="match status" value="1"/>
</dbReference>
<organism evidence="2 3">
    <name type="scientific">Variibacter gotjawalensis</name>
    <dbReference type="NCBI Taxonomy" id="1333996"/>
    <lineage>
        <taxon>Bacteria</taxon>
        <taxon>Pseudomonadati</taxon>
        <taxon>Pseudomonadota</taxon>
        <taxon>Alphaproteobacteria</taxon>
        <taxon>Hyphomicrobiales</taxon>
        <taxon>Nitrobacteraceae</taxon>
        <taxon>Variibacter</taxon>
    </lineage>
</organism>
<evidence type="ECO:0000259" key="1">
    <source>
        <dbReference type="Pfam" id="PF07883"/>
    </source>
</evidence>
<dbReference type="KEGG" id="vgo:GJW-30_1_03454"/>
<dbReference type="Proteomes" id="UP000236884">
    <property type="component" value="Chromosome"/>
</dbReference>